<keyword evidence="1" id="KW-0472">Membrane</keyword>
<evidence type="ECO:0000256" key="1">
    <source>
        <dbReference type="SAM" id="Phobius"/>
    </source>
</evidence>
<feature type="transmembrane region" description="Helical" evidence="1">
    <location>
        <begin position="268"/>
        <end position="290"/>
    </location>
</feature>
<comment type="caution">
    <text evidence="3">The sequence shown here is derived from an EMBL/GenBank/DDBJ whole genome shotgun (WGS) entry which is preliminary data.</text>
</comment>
<dbReference type="EMBL" id="BAAARE010000024">
    <property type="protein sequence ID" value="GAA2498317.1"/>
    <property type="molecule type" value="Genomic_DNA"/>
</dbReference>
<keyword evidence="3" id="KW-0378">Hydrolase</keyword>
<feature type="transmembrane region" description="Helical" evidence="1">
    <location>
        <begin position="197"/>
        <end position="216"/>
    </location>
</feature>
<feature type="domain" description="CAAX prenyl protease 2/Lysostaphin resistance protein A-like" evidence="2">
    <location>
        <begin position="166"/>
        <end position="281"/>
    </location>
</feature>
<keyword evidence="1" id="KW-0812">Transmembrane</keyword>
<organism evidence="3 4">
    <name type="scientific">Terrabacter carboxydivorans</name>
    <dbReference type="NCBI Taxonomy" id="619730"/>
    <lineage>
        <taxon>Bacteria</taxon>
        <taxon>Bacillati</taxon>
        <taxon>Actinomycetota</taxon>
        <taxon>Actinomycetes</taxon>
        <taxon>Micrococcales</taxon>
        <taxon>Intrasporangiaceae</taxon>
        <taxon>Terrabacter</taxon>
    </lineage>
</organism>
<evidence type="ECO:0000313" key="4">
    <source>
        <dbReference type="Proteomes" id="UP001500730"/>
    </source>
</evidence>
<feature type="transmembrane region" description="Helical" evidence="1">
    <location>
        <begin position="64"/>
        <end position="82"/>
    </location>
</feature>
<dbReference type="GO" id="GO:0008237">
    <property type="term" value="F:metallopeptidase activity"/>
    <property type="evidence" value="ECO:0007669"/>
    <property type="project" value="UniProtKB-KW"/>
</dbReference>
<keyword evidence="1" id="KW-1133">Transmembrane helix</keyword>
<feature type="transmembrane region" description="Helical" evidence="1">
    <location>
        <begin position="228"/>
        <end position="256"/>
    </location>
</feature>
<evidence type="ECO:0000259" key="2">
    <source>
        <dbReference type="Pfam" id="PF02517"/>
    </source>
</evidence>
<feature type="transmembrane region" description="Helical" evidence="1">
    <location>
        <begin position="88"/>
        <end position="107"/>
    </location>
</feature>
<dbReference type="InterPro" id="IPR003675">
    <property type="entry name" value="Rce1/LyrA-like_dom"/>
</dbReference>
<keyword evidence="3" id="KW-0482">Metalloprotease</keyword>
<sequence length="294" mass="31234">MEGMSIPVLRPAAAVESTPDGVATSLPGRAHDARIEARHDARHDAAHDRVRRHRLALIARGRRARLAATVAVVFALVGLNVADHVLEWDTMWLGPLGAVALLAFARWQGLTWHQLGLARHTHARGIRWGLGVIAVVGAVYLVGILLPSTRTAFLDVRYHLPPAGALLTAFVMIPVGTILLEEVAFRSVLWGFLSRHARMWQVVLGSSLLFGLWHVLPAMASATGNAAIGSAVAGLGPFAKVAVVGGTVIFTALGGVLAGELRRRSGSLFASVGMHWATNALGVLFGVLAWRLAA</sequence>
<name>A0ABN3M9R6_9MICO</name>
<evidence type="ECO:0000313" key="3">
    <source>
        <dbReference type="EMBL" id="GAA2498317.1"/>
    </source>
</evidence>
<proteinExistence type="predicted"/>
<feature type="transmembrane region" description="Helical" evidence="1">
    <location>
        <begin position="128"/>
        <end position="146"/>
    </location>
</feature>
<reference evidence="3 4" key="1">
    <citation type="journal article" date="2019" name="Int. J. Syst. Evol. Microbiol.">
        <title>The Global Catalogue of Microorganisms (GCM) 10K type strain sequencing project: providing services to taxonomists for standard genome sequencing and annotation.</title>
        <authorList>
            <consortium name="The Broad Institute Genomics Platform"/>
            <consortium name="The Broad Institute Genome Sequencing Center for Infectious Disease"/>
            <person name="Wu L."/>
            <person name="Ma J."/>
        </authorList>
    </citation>
    <scope>NUCLEOTIDE SEQUENCE [LARGE SCALE GENOMIC DNA]</scope>
    <source>
        <strain evidence="3 4">JCM 16259</strain>
    </source>
</reference>
<dbReference type="Proteomes" id="UP001500730">
    <property type="component" value="Unassembled WGS sequence"/>
</dbReference>
<protein>
    <submittedName>
        <fullName evidence="3">CPBP family intramembrane metalloprotease</fullName>
    </submittedName>
</protein>
<keyword evidence="4" id="KW-1185">Reference proteome</keyword>
<accession>A0ABN3M9R6</accession>
<keyword evidence="3" id="KW-0645">Protease</keyword>
<gene>
    <name evidence="3" type="ORF">GCM10009858_40840</name>
</gene>
<feature type="transmembrane region" description="Helical" evidence="1">
    <location>
        <begin position="166"/>
        <end position="185"/>
    </location>
</feature>
<dbReference type="Pfam" id="PF02517">
    <property type="entry name" value="Rce1-like"/>
    <property type="match status" value="1"/>
</dbReference>